<evidence type="ECO:0000313" key="2">
    <source>
        <dbReference type="EMBL" id="KAG8566535.1"/>
    </source>
</evidence>
<comment type="caution">
    <text evidence="2">The sequence shown here is derived from an EMBL/GenBank/DDBJ whole genome shotgun (WGS) entry which is preliminary data.</text>
</comment>
<keyword evidence="3" id="KW-1185">Reference proteome</keyword>
<feature type="signal peptide" evidence="1">
    <location>
        <begin position="1"/>
        <end position="19"/>
    </location>
</feature>
<reference evidence="2" key="1">
    <citation type="thesis" date="2020" institute="ProQuest LLC" country="789 East Eisenhower Parkway, Ann Arbor, MI, USA">
        <title>Comparative Genomics and Chromosome Evolution.</title>
        <authorList>
            <person name="Mudd A.B."/>
        </authorList>
    </citation>
    <scope>NUCLEOTIDE SEQUENCE</scope>
    <source>
        <strain evidence="2">237g6f4</strain>
        <tissue evidence="2">Blood</tissue>
    </source>
</reference>
<keyword evidence="1" id="KW-0732">Signal</keyword>
<name>A0AAV7B336_ENGPU</name>
<dbReference type="AlphaFoldDB" id="A0AAV7B336"/>
<evidence type="ECO:0000313" key="3">
    <source>
        <dbReference type="Proteomes" id="UP000824782"/>
    </source>
</evidence>
<proteinExistence type="predicted"/>
<protein>
    <recommendedName>
        <fullName evidence="4">Vesicular, overexpressed in cancer, prosurvival protein 1</fullName>
    </recommendedName>
</protein>
<dbReference type="EMBL" id="WNYA01000006">
    <property type="protein sequence ID" value="KAG8566535.1"/>
    <property type="molecule type" value="Genomic_DNA"/>
</dbReference>
<accession>A0AAV7B336</accession>
<sequence>MLIVFSVLCLCGICNNVCRFRTRSTPPSPRETPLINMGAPPPYEEVTAKPFLYPPSTSSPPSYSSVILNSPDPAAPVLVVQS</sequence>
<dbReference type="Proteomes" id="UP000824782">
    <property type="component" value="Unassembled WGS sequence"/>
</dbReference>
<organism evidence="2 3">
    <name type="scientific">Engystomops pustulosus</name>
    <name type="common">Tungara frog</name>
    <name type="synonym">Physalaemus pustulosus</name>
    <dbReference type="NCBI Taxonomy" id="76066"/>
    <lineage>
        <taxon>Eukaryota</taxon>
        <taxon>Metazoa</taxon>
        <taxon>Chordata</taxon>
        <taxon>Craniata</taxon>
        <taxon>Vertebrata</taxon>
        <taxon>Euteleostomi</taxon>
        <taxon>Amphibia</taxon>
        <taxon>Batrachia</taxon>
        <taxon>Anura</taxon>
        <taxon>Neobatrachia</taxon>
        <taxon>Hyloidea</taxon>
        <taxon>Leptodactylidae</taxon>
        <taxon>Leiuperinae</taxon>
        <taxon>Engystomops</taxon>
    </lineage>
</organism>
<evidence type="ECO:0000256" key="1">
    <source>
        <dbReference type="SAM" id="SignalP"/>
    </source>
</evidence>
<gene>
    <name evidence="2" type="ORF">GDO81_013290</name>
</gene>
<feature type="chain" id="PRO_5043832191" description="Vesicular, overexpressed in cancer, prosurvival protein 1" evidence="1">
    <location>
        <begin position="20"/>
        <end position="82"/>
    </location>
</feature>
<evidence type="ECO:0008006" key="4">
    <source>
        <dbReference type="Google" id="ProtNLM"/>
    </source>
</evidence>